<evidence type="ECO:0000313" key="2">
    <source>
        <dbReference type="Proteomes" id="UP000076798"/>
    </source>
</evidence>
<keyword evidence="2" id="KW-1185">Reference proteome</keyword>
<feature type="non-terminal residue" evidence="1">
    <location>
        <position position="1"/>
    </location>
</feature>
<dbReference type="Proteomes" id="UP000076798">
    <property type="component" value="Unassembled WGS sequence"/>
</dbReference>
<reference evidence="1 2" key="1">
    <citation type="journal article" date="2016" name="Mol. Biol. Evol.">
        <title>Comparative Genomics of Early-Diverging Mushroom-Forming Fungi Provides Insights into the Origins of Lignocellulose Decay Capabilities.</title>
        <authorList>
            <person name="Nagy L.G."/>
            <person name="Riley R."/>
            <person name="Tritt A."/>
            <person name="Adam C."/>
            <person name="Daum C."/>
            <person name="Floudas D."/>
            <person name="Sun H."/>
            <person name="Yadav J.S."/>
            <person name="Pangilinan J."/>
            <person name="Larsson K.H."/>
            <person name="Matsuura K."/>
            <person name="Barry K."/>
            <person name="Labutti K."/>
            <person name="Kuo R."/>
            <person name="Ohm R.A."/>
            <person name="Bhattacharya S.S."/>
            <person name="Shirouzu T."/>
            <person name="Yoshinaga Y."/>
            <person name="Martin F.M."/>
            <person name="Grigoriev I.V."/>
            <person name="Hibbett D.S."/>
        </authorList>
    </citation>
    <scope>NUCLEOTIDE SEQUENCE [LARGE SCALE GENOMIC DNA]</scope>
    <source>
        <strain evidence="1 2">HHB10207 ss-3</strain>
    </source>
</reference>
<evidence type="ECO:0000313" key="1">
    <source>
        <dbReference type="EMBL" id="KZT40519.1"/>
    </source>
</evidence>
<protein>
    <submittedName>
        <fullName evidence="1">Uncharacterized protein</fullName>
    </submittedName>
</protein>
<dbReference type="EMBL" id="KV428032">
    <property type="protein sequence ID" value="KZT40519.1"/>
    <property type="molecule type" value="Genomic_DNA"/>
</dbReference>
<dbReference type="OrthoDB" id="3264780at2759"/>
<sequence length="50" mass="5880">KLRHVPAGADHWDVPYPFLRGEGPEKYQESWAAQRRKQLLLELSHLLRDA</sequence>
<name>A0A166FCQ3_9AGAM</name>
<gene>
    <name evidence="1" type="ORF">SISSUDRAFT_970370</name>
</gene>
<organism evidence="1 2">
    <name type="scientific">Sistotremastrum suecicum HHB10207 ss-3</name>
    <dbReference type="NCBI Taxonomy" id="1314776"/>
    <lineage>
        <taxon>Eukaryota</taxon>
        <taxon>Fungi</taxon>
        <taxon>Dikarya</taxon>
        <taxon>Basidiomycota</taxon>
        <taxon>Agaricomycotina</taxon>
        <taxon>Agaricomycetes</taxon>
        <taxon>Sistotremastrales</taxon>
        <taxon>Sistotremastraceae</taxon>
        <taxon>Sistotremastrum</taxon>
    </lineage>
</organism>
<accession>A0A166FCQ3</accession>
<dbReference type="AlphaFoldDB" id="A0A166FCQ3"/>
<proteinExistence type="predicted"/>
<feature type="non-terminal residue" evidence="1">
    <location>
        <position position="50"/>
    </location>
</feature>
<dbReference type="STRING" id="1314776.A0A166FCQ3"/>